<sequence>MLYIWFYLAAS</sequence>
<proteinExistence type="predicted"/>
<protein>
    <submittedName>
        <fullName evidence="1">Uncharacterized protein</fullName>
    </submittedName>
</protein>
<dbReference type="EMBL" id="CAKOFQ010006713">
    <property type="protein sequence ID" value="CAH1964141.1"/>
    <property type="molecule type" value="Genomic_DNA"/>
</dbReference>
<gene>
    <name evidence="1" type="ORF">ACAOBT_LOCUS5613</name>
</gene>
<evidence type="ECO:0000313" key="2">
    <source>
        <dbReference type="Proteomes" id="UP001152888"/>
    </source>
</evidence>
<keyword evidence="2" id="KW-1185">Reference proteome</keyword>
<name>A0A9P0P028_ACAOB</name>
<reference evidence="1" key="1">
    <citation type="submission" date="2022-03" db="EMBL/GenBank/DDBJ databases">
        <authorList>
            <person name="Sayadi A."/>
        </authorList>
    </citation>
    <scope>NUCLEOTIDE SEQUENCE</scope>
</reference>
<comment type="caution">
    <text evidence="1">The sequence shown here is derived from an EMBL/GenBank/DDBJ whole genome shotgun (WGS) entry which is preliminary data.</text>
</comment>
<organism evidence="1 2">
    <name type="scientific">Acanthoscelides obtectus</name>
    <name type="common">Bean weevil</name>
    <name type="synonym">Bruchus obtectus</name>
    <dbReference type="NCBI Taxonomy" id="200917"/>
    <lineage>
        <taxon>Eukaryota</taxon>
        <taxon>Metazoa</taxon>
        <taxon>Ecdysozoa</taxon>
        <taxon>Arthropoda</taxon>
        <taxon>Hexapoda</taxon>
        <taxon>Insecta</taxon>
        <taxon>Pterygota</taxon>
        <taxon>Neoptera</taxon>
        <taxon>Endopterygota</taxon>
        <taxon>Coleoptera</taxon>
        <taxon>Polyphaga</taxon>
        <taxon>Cucujiformia</taxon>
        <taxon>Chrysomeloidea</taxon>
        <taxon>Chrysomelidae</taxon>
        <taxon>Bruchinae</taxon>
        <taxon>Bruchini</taxon>
        <taxon>Acanthoscelides</taxon>
    </lineage>
</organism>
<accession>A0A9P0P028</accession>
<evidence type="ECO:0000313" key="1">
    <source>
        <dbReference type="EMBL" id="CAH1964141.1"/>
    </source>
</evidence>
<dbReference type="Proteomes" id="UP001152888">
    <property type="component" value="Unassembled WGS sequence"/>
</dbReference>